<name>A0A177NI44_9GAMM</name>
<sequence>MQKRLNEQVFEKPFSVESEAALNAYIEEATKKGTPPNAQPSQYWRKGYTCGDLRRYSWNDYRDCSYYHRYYGRYWPY</sequence>
<comment type="caution">
    <text evidence="1">The sequence shown here is derived from an EMBL/GenBank/DDBJ whole genome shotgun (WGS) entry which is preliminary data.</text>
</comment>
<evidence type="ECO:0000313" key="2">
    <source>
        <dbReference type="Proteomes" id="UP000078476"/>
    </source>
</evidence>
<reference evidence="1 2" key="1">
    <citation type="submission" date="2016-03" db="EMBL/GenBank/DDBJ databases">
        <authorList>
            <person name="Ploux O."/>
        </authorList>
    </citation>
    <scope>NUCLEOTIDE SEQUENCE [LARGE SCALE GENOMIC DNA]</scope>
    <source>
        <strain evidence="1 2">R-45370</strain>
    </source>
</reference>
<dbReference type="EMBL" id="LUUI01000086">
    <property type="protein sequence ID" value="OAI17786.1"/>
    <property type="molecule type" value="Genomic_DNA"/>
</dbReference>
<proteinExistence type="predicted"/>
<dbReference type="OrthoDB" id="5573313at2"/>
<organism evidence="1 2">
    <name type="scientific">Methylomonas lenta</name>
    <dbReference type="NCBI Taxonomy" id="980561"/>
    <lineage>
        <taxon>Bacteria</taxon>
        <taxon>Pseudomonadati</taxon>
        <taxon>Pseudomonadota</taxon>
        <taxon>Gammaproteobacteria</taxon>
        <taxon>Methylococcales</taxon>
        <taxon>Methylococcaceae</taxon>
        <taxon>Methylomonas</taxon>
    </lineage>
</organism>
<dbReference type="AlphaFoldDB" id="A0A177NI44"/>
<dbReference type="STRING" id="980561.A1359_05645"/>
<gene>
    <name evidence="1" type="ORF">A1359_05645</name>
</gene>
<dbReference type="Proteomes" id="UP000078476">
    <property type="component" value="Unassembled WGS sequence"/>
</dbReference>
<accession>A0A177NI44</accession>
<evidence type="ECO:0000313" key="1">
    <source>
        <dbReference type="EMBL" id="OAI17786.1"/>
    </source>
</evidence>
<protein>
    <submittedName>
        <fullName evidence="1">Uncharacterized protein</fullName>
    </submittedName>
</protein>
<keyword evidence="2" id="KW-1185">Reference proteome</keyword>